<evidence type="ECO:0000259" key="7">
    <source>
        <dbReference type="Pfam" id="PF04572"/>
    </source>
</evidence>
<dbReference type="GO" id="GO:0016758">
    <property type="term" value="F:hexosyltransferase activity"/>
    <property type="evidence" value="ECO:0000318"/>
    <property type="project" value="GO_Central"/>
</dbReference>
<dbReference type="FunCoup" id="E9GEF5">
    <property type="interactions" value="36"/>
</dbReference>
<dbReference type="EMBL" id="GL732540">
    <property type="protein sequence ID" value="EFX82257.1"/>
    <property type="molecule type" value="Genomic_DNA"/>
</dbReference>
<keyword evidence="5" id="KW-0333">Golgi apparatus</keyword>
<dbReference type="InterPro" id="IPR007577">
    <property type="entry name" value="GlycoTrfase_DXD_sugar-bd_CS"/>
</dbReference>
<dbReference type="STRING" id="6669.E9GEF5"/>
<dbReference type="OrthoDB" id="6351634at2759"/>
<comment type="similarity">
    <text evidence="2">Belongs to the glycosyltransferase 32 family.</text>
</comment>
<dbReference type="AlphaFoldDB" id="E9GEF5"/>
<dbReference type="Pfam" id="PF04572">
    <property type="entry name" value="Gb3_synth"/>
    <property type="match status" value="1"/>
</dbReference>
<evidence type="ECO:0000256" key="1">
    <source>
        <dbReference type="ARBA" id="ARBA00004323"/>
    </source>
</evidence>
<dbReference type="PhylomeDB" id="E9GEF5"/>
<evidence type="ECO:0000256" key="6">
    <source>
        <dbReference type="ARBA" id="ARBA00023136"/>
    </source>
</evidence>
<dbReference type="PANTHER" id="PTHR12042">
    <property type="entry name" value="LACTOSYLCERAMIDE 4-ALPHA-GALACTOSYLTRANSFERASE ALPHA- 1,4-GALACTOSYLTRANSFERASE"/>
    <property type="match status" value="1"/>
</dbReference>
<name>E9GEF5_DAPPU</name>
<dbReference type="Proteomes" id="UP000000305">
    <property type="component" value="Unassembled WGS sequence"/>
</dbReference>
<dbReference type="KEGG" id="dpx:DAPPUDRAFT_25188"/>
<evidence type="ECO:0000313" key="9">
    <source>
        <dbReference type="Proteomes" id="UP000000305"/>
    </source>
</evidence>
<feature type="non-terminal residue" evidence="8">
    <location>
        <position position="282"/>
    </location>
</feature>
<keyword evidence="9" id="KW-1185">Reference proteome</keyword>
<dbReference type="HOGENOM" id="CLU_049512_1_0_1"/>
<evidence type="ECO:0000256" key="3">
    <source>
        <dbReference type="ARBA" id="ARBA00022676"/>
    </source>
</evidence>
<sequence length="282" mass="32832">NAFFLETSGNGKFLNIRQACAVESLAFHNPNLTVNVLFMMDNTAIHSNGINSKVLPAETNIEKLREKYTNIEFITLNLDDYVAGTLLEKWYHCNDWRRGPYHVAHLSDGLRLLTLHKYGGYYFDLDIIFVRRVTYYHNFVSAEASNGLCNNAIHVDYGHPVIQLAVRDFPLHYRKEAWTHNGPDLLMRVMKTFCGEENLSKMYYITCRGFNVLPMLTFNSLHYSRWKDLFSQRPTNETRAPSWISKEIVGVHIWNKLSYNETAYKNSTQEYVRLVRDNCPVT</sequence>
<dbReference type="InParanoid" id="E9GEF5"/>
<accession>E9GEF5</accession>
<dbReference type="GO" id="GO:0000139">
    <property type="term" value="C:Golgi membrane"/>
    <property type="evidence" value="ECO:0007669"/>
    <property type="project" value="UniProtKB-SubCell"/>
</dbReference>
<dbReference type="PANTHER" id="PTHR12042:SF21">
    <property type="entry name" value="ALPHA1,4-GALACTOSYLTRANSFERASE 1-RELATED"/>
    <property type="match status" value="1"/>
</dbReference>
<evidence type="ECO:0000256" key="5">
    <source>
        <dbReference type="ARBA" id="ARBA00023034"/>
    </source>
</evidence>
<dbReference type="eggNOG" id="KOG1928">
    <property type="taxonomic scope" value="Eukaryota"/>
</dbReference>
<organism evidence="8 9">
    <name type="scientific">Daphnia pulex</name>
    <name type="common">Water flea</name>
    <dbReference type="NCBI Taxonomy" id="6669"/>
    <lineage>
        <taxon>Eukaryota</taxon>
        <taxon>Metazoa</taxon>
        <taxon>Ecdysozoa</taxon>
        <taxon>Arthropoda</taxon>
        <taxon>Crustacea</taxon>
        <taxon>Branchiopoda</taxon>
        <taxon>Diplostraca</taxon>
        <taxon>Cladocera</taxon>
        <taxon>Anomopoda</taxon>
        <taxon>Daphniidae</taxon>
        <taxon>Daphnia</taxon>
    </lineage>
</organism>
<dbReference type="InterPro" id="IPR007652">
    <property type="entry name" value="A1-4-GlycosylTfrase_dom"/>
</dbReference>
<proteinExistence type="inferred from homology"/>
<gene>
    <name evidence="8" type="ORF">DAPPUDRAFT_25188</name>
</gene>
<comment type="subcellular location">
    <subcellularLocation>
        <location evidence="1">Golgi apparatus membrane</location>
        <topology evidence="1">Single-pass type II membrane protein</topology>
    </subcellularLocation>
</comment>
<reference evidence="8 9" key="1">
    <citation type="journal article" date="2011" name="Science">
        <title>The ecoresponsive genome of Daphnia pulex.</title>
        <authorList>
            <person name="Colbourne J.K."/>
            <person name="Pfrender M.E."/>
            <person name="Gilbert D."/>
            <person name="Thomas W.K."/>
            <person name="Tucker A."/>
            <person name="Oakley T.H."/>
            <person name="Tokishita S."/>
            <person name="Aerts A."/>
            <person name="Arnold G.J."/>
            <person name="Basu M.K."/>
            <person name="Bauer D.J."/>
            <person name="Caceres C.E."/>
            <person name="Carmel L."/>
            <person name="Casola C."/>
            <person name="Choi J.H."/>
            <person name="Detter J.C."/>
            <person name="Dong Q."/>
            <person name="Dusheyko S."/>
            <person name="Eads B.D."/>
            <person name="Frohlich T."/>
            <person name="Geiler-Samerotte K.A."/>
            <person name="Gerlach D."/>
            <person name="Hatcher P."/>
            <person name="Jogdeo S."/>
            <person name="Krijgsveld J."/>
            <person name="Kriventseva E.V."/>
            <person name="Kultz D."/>
            <person name="Laforsch C."/>
            <person name="Lindquist E."/>
            <person name="Lopez J."/>
            <person name="Manak J.R."/>
            <person name="Muller J."/>
            <person name="Pangilinan J."/>
            <person name="Patwardhan R.P."/>
            <person name="Pitluck S."/>
            <person name="Pritham E.J."/>
            <person name="Rechtsteiner A."/>
            <person name="Rho M."/>
            <person name="Rogozin I.B."/>
            <person name="Sakarya O."/>
            <person name="Salamov A."/>
            <person name="Schaack S."/>
            <person name="Shapiro H."/>
            <person name="Shiga Y."/>
            <person name="Skalitzky C."/>
            <person name="Smith Z."/>
            <person name="Souvorov A."/>
            <person name="Sung W."/>
            <person name="Tang Z."/>
            <person name="Tsuchiya D."/>
            <person name="Tu H."/>
            <person name="Vos H."/>
            <person name="Wang M."/>
            <person name="Wolf Y.I."/>
            <person name="Yamagata H."/>
            <person name="Yamada T."/>
            <person name="Ye Y."/>
            <person name="Shaw J.R."/>
            <person name="Andrews J."/>
            <person name="Crease T.J."/>
            <person name="Tang H."/>
            <person name="Lucas S.M."/>
            <person name="Robertson H.M."/>
            <person name="Bork P."/>
            <person name="Koonin E.V."/>
            <person name="Zdobnov E.M."/>
            <person name="Grigoriev I.V."/>
            <person name="Lynch M."/>
            <person name="Boore J.L."/>
        </authorList>
    </citation>
    <scope>NUCLEOTIDE SEQUENCE [LARGE SCALE GENOMIC DNA]</scope>
</reference>
<keyword evidence="6" id="KW-0472">Membrane</keyword>
<dbReference type="InterPro" id="IPR051981">
    <property type="entry name" value="Glycosyltransf_32"/>
</dbReference>
<keyword evidence="4" id="KW-0808">Transferase</keyword>
<evidence type="ECO:0000256" key="4">
    <source>
        <dbReference type="ARBA" id="ARBA00022679"/>
    </source>
</evidence>
<evidence type="ECO:0000313" key="8">
    <source>
        <dbReference type="EMBL" id="EFX82257.1"/>
    </source>
</evidence>
<dbReference type="OMA" id="NIMRDER"/>
<dbReference type="Pfam" id="PF04488">
    <property type="entry name" value="Gly_transf_sug"/>
    <property type="match status" value="1"/>
</dbReference>
<evidence type="ECO:0000256" key="2">
    <source>
        <dbReference type="ARBA" id="ARBA00009003"/>
    </source>
</evidence>
<feature type="non-terminal residue" evidence="8">
    <location>
        <position position="1"/>
    </location>
</feature>
<feature type="domain" description="Alpha 1,4-glycosyltransferase" evidence="7">
    <location>
        <begin position="154"/>
        <end position="282"/>
    </location>
</feature>
<keyword evidence="3" id="KW-0328">Glycosyltransferase</keyword>
<dbReference type="GO" id="GO:0006688">
    <property type="term" value="P:glycosphingolipid biosynthetic process"/>
    <property type="evidence" value="ECO:0000318"/>
    <property type="project" value="GO_Central"/>
</dbReference>
<dbReference type="SUPFAM" id="SSF53448">
    <property type="entry name" value="Nucleotide-diphospho-sugar transferases"/>
    <property type="match status" value="1"/>
</dbReference>
<dbReference type="Gene3D" id="3.90.550.20">
    <property type="match status" value="1"/>
</dbReference>
<protein>
    <recommendedName>
        <fullName evidence="7">Alpha 1,4-glycosyltransferase domain-containing protein</fullName>
    </recommendedName>
</protein>
<dbReference type="InterPro" id="IPR029044">
    <property type="entry name" value="Nucleotide-diphossugar_trans"/>
</dbReference>